<evidence type="ECO:0000313" key="7">
    <source>
        <dbReference type="Proteomes" id="UP000199627"/>
    </source>
</evidence>
<dbReference type="InterPro" id="IPR036890">
    <property type="entry name" value="HATPase_C_sf"/>
</dbReference>
<name>A0A1H1FVY1_9FLAO</name>
<gene>
    <name evidence="6" type="ORF">SAMN05421664_3296</name>
</gene>
<evidence type="ECO:0000256" key="2">
    <source>
        <dbReference type="ARBA" id="ARBA00012438"/>
    </source>
</evidence>
<dbReference type="PROSITE" id="PS50109">
    <property type="entry name" value="HIS_KIN"/>
    <property type="match status" value="1"/>
</dbReference>
<keyword evidence="4" id="KW-0812">Transmembrane</keyword>
<dbReference type="Gene3D" id="3.30.565.10">
    <property type="entry name" value="Histidine kinase-like ATPase, C-terminal domain"/>
    <property type="match status" value="1"/>
</dbReference>
<dbReference type="AlphaFoldDB" id="A0A1H1FVY1"/>
<evidence type="ECO:0000256" key="3">
    <source>
        <dbReference type="ARBA" id="ARBA00022553"/>
    </source>
</evidence>
<dbReference type="GO" id="GO:0000155">
    <property type="term" value="F:phosphorelay sensor kinase activity"/>
    <property type="evidence" value="ECO:0007669"/>
    <property type="project" value="InterPro"/>
</dbReference>
<dbReference type="Gene3D" id="2.130.10.10">
    <property type="entry name" value="YVTN repeat-like/Quinoprotein amine dehydrogenase"/>
    <property type="match status" value="2"/>
</dbReference>
<organism evidence="6 7">
    <name type="scientific">Chryseobacterium soldanellicola</name>
    <dbReference type="NCBI Taxonomy" id="311333"/>
    <lineage>
        <taxon>Bacteria</taxon>
        <taxon>Pseudomonadati</taxon>
        <taxon>Bacteroidota</taxon>
        <taxon>Flavobacteriia</taxon>
        <taxon>Flavobacteriales</taxon>
        <taxon>Weeksellaceae</taxon>
        <taxon>Chryseobacterium group</taxon>
        <taxon>Chryseobacterium</taxon>
    </lineage>
</organism>
<dbReference type="CDD" id="cd00082">
    <property type="entry name" value="HisKA"/>
    <property type="match status" value="1"/>
</dbReference>
<dbReference type="Pfam" id="PF02518">
    <property type="entry name" value="HATPase_c"/>
    <property type="match status" value="1"/>
</dbReference>
<dbReference type="PANTHER" id="PTHR43547">
    <property type="entry name" value="TWO-COMPONENT HISTIDINE KINASE"/>
    <property type="match status" value="1"/>
</dbReference>
<feature type="domain" description="Histidine kinase" evidence="5">
    <location>
        <begin position="795"/>
        <end position="1010"/>
    </location>
</feature>
<keyword evidence="4" id="KW-1133">Transmembrane helix</keyword>
<dbReference type="STRING" id="311333.SAMN05421664_3296"/>
<dbReference type="Proteomes" id="UP000199627">
    <property type="component" value="Unassembled WGS sequence"/>
</dbReference>
<dbReference type="EMBL" id="FNKL01000004">
    <property type="protein sequence ID" value="SDR05102.1"/>
    <property type="molecule type" value="Genomic_DNA"/>
</dbReference>
<dbReference type="InterPro" id="IPR003594">
    <property type="entry name" value="HATPase_dom"/>
</dbReference>
<proteinExistence type="predicted"/>
<comment type="catalytic activity">
    <reaction evidence="1">
        <text>ATP + protein L-histidine = ADP + protein N-phospho-L-histidine.</text>
        <dbReference type="EC" id="2.7.13.3"/>
    </reaction>
</comment>
<keyword evidence="6" id="KW-0808">Transferase</keyword>
<evidence type="ECO:0000259" key="5">
    <source>
        <dbReference type="PROSITE" id="PS50109"/>
    </source>
</evidence>
<dbReference type="EC" id="2.7.13.3" evidence="2"/>
<dbReference type="InterPro" id="IPR003661">
    <property type="entry name" value="HisK_dim/P_dom"/>
</dbReference>
<dbReference type="InterPro" id="IPR005467">
    <property type="entry name" value="His_kinase_dom"/>
</dbReference>
<dbReference type="SUPFAM" id="SSF55874">
    <property type="entry name" value="ATPase domain of HSP90 chaperone/DNA topoisomerase II/histidine kinase"/>
    <property type="match status" value="1"/>
</dbReference>
<reference evidence="7" key="1">
    <citation type="submission" date="2016-10" db="EMBL/GenBank/DDBJ databases">
        <authorList>
            <person name="Varghese N."/>
            <person name="Submissions S."/>
        </authorList>
    </citation>
    <scope>NUCLEOTIDE SEQUENCE [LARGE SCALE GENOMIC DNA]</scope>
    <source>
        <strain evidence="7">DSM 17072</strain>
    </source>
</reference>
<dbReference type="Gene3D" id="1.10.287.130">
    <property type="match status" value="1"/>
</dbReference>
<dbReference type="Pfam" id="PF07494">
    <property type="entry name" value="Reg_prop"/>
    <property type="match status" value="1"/>
</dbReference>
<dbReference type="InterPro" id="IPR013783">
    <property type="entry name" value="Ig-like_fold"/>
</dbReference>
<keyword evidence="3" id="KW-0597">Phosphoprotein</keyword>
<dbReference type="SMART" id="SM00387">
    <property type="entry name" value="HATPase_c"/>
    <property type="match status" value="1"/>
</dbReference>
<keyword evidence="7" id="KW-1185">Reference proteome</keyword>
<dbReference type="InterPro" id="IPR036097">
    <property type="entry name" value="HisK_dim/P_sf"/>
</dbReference>
<dbReference type="InterPro" id="IPR015943">
    <property type="entry name" value="WD40/YVTN_repeat-like_dom_sf"/>
</dbReference>
<dbReference type="InterPro" id="IPR011110">
    <property type="entry name" value="Reg_prop"/>
</dbReference>
<evidence type="ECO:0000256" key="4">
    <source>
        <dbReference type="SAM" id="Phobius"/>
    </source>
</evidence>
<dbReference type="SUPFAM" id="SSF47384">
    <property type="entry name" value="Homodimeric domain of signal transducing histidine kinase"/>
    <property type="match status" value="1"/>
</dbReference>
<evidence type="ECO:0000256" key="1">
    <source>
        <dbReference type="ARBA" id="ARBA00000085"/>
    </source>
</evidence>
<feature type="transmembrane region" description="Helical" evidence="4">
    <location>
        <begin position="720"/>
        <end position="743"/>
    </location>
</feature>
<accession>A0A1H1FVY1</accession>
<dbReference type="Gene3D" id="2.60.40.10">
    <property type="entry name" value="Immunoglobulins"/>
    <property type="match status" value="1"/>
</dbReference>
<dbReference type="PANTHER" id="PTHR43547:SF2">
    <property type="entry name" value="HYBRID SIGNAL TRANSDUCTION HISTIDINE KINASE C"/>
    <property type="match status" value="1"/>
</dbReference>
<keyword evidence="6" id="KW-0418">Kinase</keyword>
<protein>
    <recommendedName>
        <fullName evidence="2">histidine kinase</fullName>
        <ecNumber evidence="2">2.7.13.3</ecNumber>
    </recommendedName>
</protein>
<evidence type="ECO:0000313" key="6">
    <source>
        <dbReference type="EMBL" id="SDR05102.1"/>
    </source>
</evidence>
<sequence>MAILIHRFVQKYASVFFLCLFSLIYSQQYSIQLFNTDNGLPQNSVKDIIKDKYGFIWLTTENGIVRYDGTKFLVYKNFALTTQRFTYFYGHPEKDSIYTTGDYGKTILLHGKFPKIIRNLKNFTNFTVKDNINYFLYSSNFNYSTSPGINFYMNFKKGRYYIKENDLTYFDNRSKVKENLKITPIYKNVPRIFAINQMLFYIDFKSKKVVKIEAGKIKKSYNLPLLTDTRSKILWSQINNQVFIVNQNTIYICEYVMDELKITRLFHLNKDKNENFISAYYDKYYKKIYLGSSIGGLQIISLSDFTAVTRPPSKSESNFYALLPFSDSSVITPFGEIYDRTGFAGSKNFNNPSPFFMDYDHQGNMMMVKDYDLMIYQKLTSYRKNISIKDNFLRDFFFDKSKYYGLFCTPKNNSTPEFNGILTLYKDQSFKFPEKKFFFDSEPTKLIRLDQNNILVGTVKALYKVSLQTNKIYNITGKNEVSIRNIIKSKDGNFWVMTLGKGFYLLKNDHLIKMPYDINNNISSSHTILEDVNGFFWIPTNNGLYRVPENQLLQYAQNKKIKVNYYRFSKDSGFNTNEFNGGSNICGGILKNGEFVLPSLNGLIFFDPLKVNTYYPENMYVERAIIDNNESRFNKVLHLKQDFGRADIFVDVPYYSNSDNLVIEAKLTGNAGSKWEAVGKDGKFSISNLGYGDHSFIVRMLIADNGKYIYKRINIVIPPYFYQTLWFKIFTLSLLIILLYLVVRWRIHFLEKKNHELEKIVSSRTKSLSDTVEKLEITKIKLHKEIEQQKKLIGTITHDITTPVKFIAMTAKELLNKNDFNEKQQEKIVNSIYKSSDQLYNFTITLKEYADIYSHYQSDKKELYSLHSLIEEKKILFNTIAETNNTEIINNVDPTLSVWISKNILSAIIHNLIDNSVKFTNNGIITIESITEGEKITLLIKDTGIGMDENKIEYYTRLQDNIENEKLLLQKYGMGLHLVLQLLQMIGGKIIFEKNTLQGTSFKLILVNKKND</sequence>
<keyword evidence="4" id="KW-0472">Membrane</keyword>